<dbReference type="PANTHER" id="PTHR11136:SF0">
    <property type="entry name" value="DIHYDROFOLATE SYNTHETASE-RELATED"/>
    <property type="match status" value="1"/>
</dbReference>
<dbReference type="PROSITE" id="PS01012">
    <property type="entry name" value="FOLYLPOLYGLU_SYNT_2"/>
    <property type="match status" value="1"/>
</dbReference>
<dbReference type="RefSeq" id="WP_394819035.1">
    <property type="nucleotide sequence ID" value="NZ_JAWJZY010000001.1"/>
</dbReference>
<dbReference type="Pfam" id="PF08245">
    <property type="entry name" value="Mur_ligase_M"/>
    <property type="match status" value="1"/>
</dbReference>
<reference evidence="24 25" key="1">
    <citation type="submission" date="2023-10" db="EMBL/GenBank/DDBJ databases">
        <title>Sorlinia euscelidii gen. nov., sp. nov., an acetic acid bacteria isolated from the gut of Euscelidius variegatus emitter.</title>
        <authorList>
            <person name="Michoud G."/>
            <person name="Marasco R."/>
            <person name="Seferji K."/>
            <person name="Gonella E."/>
            <person name="Garuglieri E."/>
            <person name="Alma A."/>
            <person name="Mapelli F."/>
            <person name="Borin S."/>
            <person name="Daffonchio D."/>
            <person name="Crotti E."/>
        </authorList>
    </citation>
    <scope>NUCLEOTIDE SEQUENCE [LARGE SCALE GENOMIC DNA]</scope>
    <source>
        <strain evidence="24 25">EV16P</strain>
    </source>
</reference>
<dbReference type="Proteomes" id="UP001312908">
    <property type="component" value="Unassembled WGS sequence"/>
</dbReference>
<dbReference type="InterPro" id="IPR036565">
    <property type="entry name" value="Mur-like_cat_sf"/>
</dbReference>
<organism evidence="24 25">
    <name type="scientific">Sorlinia euscelidii</name>
    <dbReference type="NCBI Taxonomy" id="3081148"/>
    <lineage>
        <taxon>Bacteria</taxon>
        <taxon>Pseudomonadati</taxon>
        <taxon>Pseudomonadota</taxon>
        <taxon>Alphaproteobacteria</taxon>
        <taxon>Acetobacterales</taxon>
        <taxon>Acetobacteraceae</taxon>
        <taxon>Sorlinia</taxon>
    </lineage>
</organism>
<keyword evidence="9" id="KW-0479">Metal-binding</keyword>
<comment type="pathway">
    <text evidence="3">Cofactor biosynthesis; tetrahydrofolylpolyglutamate biosynthesis.</text>
</comment>
<keyword evidence="13" id="KW-0289">Folate biosynthesis</keyword>
<dbReference type="InterPro" id="IPR036615">
    <property type="entry name" value="Mur_ligase_C_dom_sf"/>
</dbReference>
<keyword evidence="10 21" id="KW-0547">Nucleotide-binding</keyword>
<evidence type="ECO:0000256" key="4">
    <source>
        <dbReference type="ARBA" id="ARBA00008276"/>
    </source>
</evidence>
<evidence type="ECO:0000256" key="8">
    <source>
        <dbReference type="ARBA" id="ARBA00022598"/>
    </source>
</evidence>
<evidence type="ECO:0000256" key="13">
    <source>
        <dbReference type="ARBA" id="ARBA00022909"/>
    </source>
</evidence>
<dbReference type="InterPro" id="IPR018109">
    <property type="entry name" value="Folylpolyglutamate_synth_CS"/>
</dbReference>
<dbReference type="Pfam" id="PF02875">
    <property type="entry name" value="Mur_ligase_C"/>
    <property type="match status" value="1"/>
</dbReference>
<evidence type="ECO:0000256" key="18">
    <source>
        <dbReference type="ARBA" id="ARBA00047808"/>
    </source>
</evidence>
<evidence type="ECO:0000256" key="21">
    <source>
        <dbReference type="PIRNR" id="PIRNR001563"/>
    </source>
</evidence>
<evidence type="ECO:0000256" key="6">
    <source>
        <dbReference type="ARBA" id="ARBA00013025"/>
    </source>
</evidence>
<dbReference type="EC" id="6.3.2.17" evidence="6"/>
<evidence type="ECO:0000256" key="12">
    <source>
        <dbReference type="ARBA" id="ARBA00022842"/>
    </source>
</evidence>
<keyword evidence="12" id="KW-0460">Magnesium</keyword>
<dbReference type="SUPFAM" id="SSF53244">
    <property type="entry name" value="MurD-like peptide ligases, peptide-binding domain"/>
    <property type="match status" value="1"/>
</dbReference>
<dbReference type="NCBIfam" id="TIGR01499">
    <property type="entry name" value="folC"/>
    <property type="match status" value="1"/>
</dbReference>
<comment type="pathway">
    <text evidence="2">Cofactor biosynthesis; tetrahydrofolate biosynthesis; 7,8-dihydrofolate from 2-amino-4-hydroxy-6-hydroxymethyl-7,8-dihydropteridine diphosphate and 4-aminobenzoate: step 2/2.</text>
</comment>
<comment type="catalytic activity">
    <reaction evidence="18">
        <text>10-formyltetrahydrofolyl-(gamma-L-Glu)(n) + L-glutamate + ATP = 10-formyltetrahydrofolyl-(gamma-L-Glu)(n+1) + ADP + phosphate + H(+)</text>
        <dbReference type="Rhea" id="RHEA:51904"/>
        <dbReference type="Rhea" id="RHEA-COMP:13088"/>
        <dbReference type="Rhea" id="RHEA-COMP:14300"/>
        <dbReference type="ChEBI" id="CHEBI:15378"/>
        <dbReference type="ChEBI" id="CHEBI:29985"/>
        <dbReference type="ChEBI" id="CHEBI:30616"/>
        <dbReference type="ChEBI" id="CHEBI:43474"/>
        <dbReference type="ChEBI" id="CHEBI:134413"/>
        <dbReference type="ChEBI" id="CHEBI:456216"/>
        <dbReference type="EC" id="6.3.2.17"/>
    </reaction>
</comment>
<evidence type="ECO:0000256" key="14">
    <source>
        <dbReference type="ARBA" id="ARBA00030048"/>
    </source>
</evidence>
<dbReference type="InterPro" id="IPR013221">
    <property type="entry name" value="Mur_ligase_cen"/>
</dbReference>
<evidence type="ECO:0000256" key="9">
    <source>
        <dbReference type="ARBA" id="ARBA00022723"/>
    </source>
</evidence>
<evidence type="ECO:0000256" key="5">
    <source>
        <dbReference type="ARBA" id="ARBA00013023"/>
    </source>
</evidence>
<protein>
    <recommendedName>
        <fullName evidence="7">Dihydrofolate synthase/folylpolyglutamate synthase</fullName>
        <ecNumber evidence="5">6.3.2.12</ecNumber>
        <ecNumber evidence="6">6.3.2.17</ecNumber>
    </recommendedName>
    <alternativeName>
        <fullName evidence="16">Folylpoly-gamma-glutamate synthetase-dihydrofolate synthetase</fullName>
    </alternativeName>
    <alternativeName>
        <fullName evidence="14">Folylpolyglutamate synthetase</fullName>
    </alternativeName>
    <alternativeName>
        <fullName evidence="15">Tetrahydrofolylpolyglutamate synthase</fullName>
    </alternativeName>
</protein>
<evidence type="ECO:0000259" key="22">
    <source>
        <dbReference type="Pfam" id="PF02875"/>
    </source>
</evidence>
<sequence>MTETPIMTPSNPTQGQPARLASEYSGAVGKILARVQAAYPKYIDLSLDRLTTLLHRLGNPERSLPPVIHVGGTNGKGSTCAFIRTLAEARQWRVHVMTSPHLVSVTERFRLAGALVQEDVLAATLEEVEAVNGDAPITVFEILTAAGFLLFAREPADLAIIEVGLGGRLDATNVVSAPLASVITPIGLDHQSFLGDSITEIAREKAGIIKPHCPVISAAQDAAVTQIIEAAATTLGAPLWVMGRDVTYRVLPDGGMAYSDPHGDLTLPAPGLIGQHQYGNAALAIATLRGAVNDRMQNADWAAITQTQWPGRLQKLGGSLLSHVPPGWDIWLDGGHNPHAGHALLPTLRNWQDRPLHLLIGMKSSKDIEGFIRPLLPYATSVLAVMEPDQYDAISVADIVAASGHVAIPGPDIVSALKKLSGETGRVLICGSLYLAGAALRRDNVFERA</sequence>
<evidence type="ECO:0000259" key="23">
    <source>
        <dbReference type="Pfam" id="PF08245"/>
    </source>
</evidence>
<dbReference type="InterPro" id="IPR004101">
    <property type="entry name" value="Mur_ligase_C"/>
</dbReference>
<evidence type="ECO:0000256" key="3">
    <source>
        <dbReference type="ARBA" id="ARBA00005150"/>
    </source>
</evidence>
<comment type="similarity">
    <text evidence="4 21">Belongs to the folylpolyglutamate synthase family.</text>
</comment>
<evidence type="ECO:0000313" key="24">
    <source>
        <dbReference type="EMBL" id="MEE8658095.1"/>
    </source>
</evidence>
<comment type="catalytic activity">
    <reaction evidence="19">
        <text>(6R)-5,10-methylenetetrahydrofolyl-(gamma-L-Glu)(n) + L-glutamate + ATP = (6R)-5,10-methylenetetrahydrofolyl-(gamma-L-Glu)(n+1) + ADP + phosphate + H(+)</text>
        <dbReference type="Rhea" id="RHEA:51912"/>
        <dbReference type="Rhea" id="RHEA-COMP:13257"/>
        <dbReference type="Rhea" id="RHEA-COMP:13258"/>
        <dbReference type="ChEBI" id="CHEBI:15378"/>
        <dbReference type="ChEBI" id="CHEBI:29985"/>
        <dbReference type="ChEBI" id="CHEBI:30616"/>
        <dbReference type="ChEBI" id="CHEBI:43474"/>
        <dbReference type="ChEBI" id="CHEBI:136572"/>
        <dbReference type="ChEBI" id="CHEBI:456216"/>
        <dbReference type="EC" id="6.3.2.17"/>
    </reaction>
</comment>
<evidence type="ECO:0000313" key="25">
    <source>
        <dbReference type="Proteomes" id="UP001312908"/>
    </source>
</evidence>
<evidence type="ECO:0000256" key="11">
    <source>
        <dbReference type="ARBA" id="ARBA00022840"/>
    </source>
</evidence>
<dbReference type="EC" id="6.3.2.12" evidence="5"/>
<comment type="function">
    <text evidence="1">Functions in two distinct reactions of the de novo folate biosynthetic pathway. Catalyzes the addition of a glutamate residue to dihydropteroate (7,8-dihydropteroate or H2Pte) to form dihydrofolate (7,8-dihydrofolate monoglutamate or H2Pte-Glu). Also catalyzes successive additions of L-glutamate to tetrahydrofolate or 10-formyltetrahydrofolate or 5,10-methylenetetrahydrofolate, leading to folylpolyglutamate derivatives.</text>
</comment>
<evidence type="ECO:0000256" key="19">
    <source>
        <dbReference type="ARBA" id="ARBA00049035"/>
    </source>
</evidence>
<keyword evidence="8 21" id="KW-0436">Ligase</keyword>
<feature type="domain" description="Mur ligase central" evidence="23">
    <location>
        <begin position="70"/>
        <end position="287"/>
    </location>
</feature>
<dbReference type="Gene3D" id="3.90.190.20">
    <property type="entry name" value="Mur ligase, C-terminal domain"/>
    <property type="match status" value="1"/>
</dbReference>
<dbReference type="PANTHER" id="PTHR11136">
    <property type="entry name" value="FOLYLPOLYGLUTAMATE SYNTHASE-RELATED"/>
    <property type="match status" value="1"/>
</dbReference>
<dbReference type="PIRSF" id="PIRSF001563">
    <property type="entry name" value="Folylpolyglu_synth"/>
    <property type="match status" value="1"/>
</dbReference>
<dbReference type="EMBL" id="JAWJZY010000001">
    <property type="protein sequence ID" value="MEE8658095.1"/>
    <property type="molecule type" value="Genomic_DNA"/>
</dbReference>
<comment type="catalytic activity">
    <reaction evidence="17">
        <text>(6S)-5,6,7,8-tetrahydrofolyl-(gamma-L-Glu)(n) + L-glutamate + ATP = (6S)-5,6,7,8-tetrahydrofolyl-(gamma-L-Glu)(n+1) + ADP + phosphate + H(+)</text>
        <dbReference type="Rhea" id="RHEA:10580"/>
        <dbReference type="Rhea" id="RHEA-COMP:14738"/>
        <dbReference type="Rhea" id="RHEA-COMP:14740"/>
        <dbReference type="ChEBI" id="CHEBI:15378"/>
        <dbReference type="ChEBI" id="CHEBI:29985"/>
        <dbReference type="ChEBI" id="CHEBI:30616"/>
        <dbReference type="ChEBI" id="CHEBI:43474"/>
        <dbReference type="ChEBI" id="CHEBI:141005"/>
        <dbReference type="ChEBI" id="CHEBI:456216"/>
        <dbReference type="EC" id="6.3.2.17"/>
    </reaction>
</comment>
<keyword evidence="25" id="KW-1185">Reference proteome</keyword>
<evidence type="ECO:0000256" key="7">
    <source>
        <dbReference type="ARBA" id="ARBA00019357"/>
    </source>
</evidence>
<gene>
    <name evidence="24" type="ORF">DOFOFD_03590</name>
</gene>
<evidence type="ECO:0000256" key="10">
    <source>
        <dbReference type="ARBA" id="ARBA00022741"/>
    </source>
</evidence>
<dbReference type="InterPro" id="IPR001645">
    <property type="entry name" value="Folylpolyglutamate_synth"/>
</dbReference>
<feature type="domain" description="Mur ligase C-terminal" evidence="22">
    <location>
        <begin position="327"/>
        <end position="432"/>
    </location>
</feature>
<name>A0ABU7U3D7_9PROT</name>
<accession>A0ABU7U3D7</accession>
<comment type="catalytic activity">
    <reaction evidence="20">
        <text>7,8-dihydropteroate + L-glutamate + ATP = 7,8-dihydrofolate + ADP + phosphate + H(+)</text>
        <dbReference type="Rhea" id="RHEA:23584"/>
        <dbReference type="ChEBI" id="CHEBI:15378"/>
        <dbReference type="ChEBI" id="CHEBI:17839"/>
        <dbReference type="ChEBI" id="CHEBI:29985"/>
        <dbReference type="ChEBI" id="CHEBI:30616"/>
        <dbReference type="ChEBI" id="CHEBI:43474"/>
        <dbReference type="ChEBI" id="CHEBI:57451"/>
        <dbReference type="ChEBI" id="CHEBI:456216"/>
        <dbReference type="EC" id="6.3.2.12"/>
    </reaction>
</comment>
<evidence type="ECO:0000256" key="20">
    <source>
        <dbReference type="ARBA" id="ARBA00049161"/>
    </source>
</evidence>
<evidence type="ECO:0000256" key="15">
    <source>
        <dbReference type="ARBA" id="ARBA00030592"/>
    </source>
</evidence>
<keyword evidence="11 21" id="KW-0067">ATP-binding</keyword>
<proteinExistence type="inferred from homology"/>
<evidence type="ECO:0000256" key="1">
    <source>
        <dbReference type="ARBA" id="ARBA00002714"/>
    </source>
</evidence>
<evidence type="ECO:0000256" key="2">
    <source>
        <dbReference type="ARBA" id="ARBA00004799"/>
    </source>
</evidence>
<comment type="caution">
    <text evidence="24">The sequence shown here is derived from an EMBL/GenBank/DDBJ whole genome shotgun (WGS) entry which is preliminary data.</text>
</comment>
<evidence type="ECO:0000256" key="17">
    <source>
        <dbReference type="ARBA" id="ARBA00047493"/>
    </source>
</evidence>
<evidence type="ECO:0000256" key="16">
    <source>
        <dbReference type="ARBA" id="ARBA00032510"/>
    </source>
</evidence>
<dbReference type="Gene3D" id="3.40.1190.10">
    <property type="entry name" value="Mur-like, catalytic domain"/>
    <property type="match status" value="1"/>
</dbReference>
<dbReference type="SUPFAM" id="SSF53623">
    <property type="entry name" value="MurD-like peptide ligases, catalytic domain"/>
    <property type="match status" value="1"/>
</dbReference>